<organism evidence="1">
    <name type="scientific">marine sediment metagenome</name>
    <dbReference type="NCBI Taxonomy" id="412755"/>
    <lineage>
        <taxon>unclassified sequences</taxon>
        <taxon>metagenomes</taxon>
        <taxon>ecological metagenomes</taxon>
    </lineage>
</organism>
<name>X1TLA1_9ZZZZ</name>
<dbReference type="EMBL" id="BARW01033089">
    <property type="protein sequence ID" value="GAJ06024.1"/>
    <property type="molecule type" value="Genomic_DNA"/>
</dbReference>
<comment type="caution">
    <text evidence="1">The sequence shown here is derived from an EMBL/GenBank/DDBJ whole genome shotgun (WGS) entry which is preliminary data.</text>
</comment>
<proteinExistence type="predicted"/>
<accession>X1TLA1</accession>
<sequence>LKSKTKETAFHEIAELLLTKLSTLGAERYIGKEDIETAKHEIVRRLENCIYRKQNR</sequence>
<feature type="non-terminal residue" evidence="1">
    <location>
        <position position="1"/>
    </location>
</feature>
<gene>
    <name evidence="1" type="ORF">S12H4_52201</name>
</gene>
<evidence type="ECO:0000313" key="1">
    <source>
        <dbReference type="EMBL" id="GAJ06024.1"/>
    </source>
</evidence>
<reference evidence="1" key="1">
    <citation type="journal article" date="2014" name="Front. Microbiol.">
        <title>High frequency of phylogenetically diverse reductive dehalogenase-homologous genes in deep subseafloor sedimentary metagenomes.</title>
        <authorList>
            <person name="Kawai M."/>
            <person name="Futagami T."/>
            <person name="Toyoda A."/>
            <person name="Takaki Y."/>
            <person name="Nishi S."/>
            <person name="Hori S."/>
            <person name="Arai W."/>
            <person name="Tsubouchi T."/>
            <person name="Morono Y."/>
            <person name="Uchiyama I."/>
            <person name="Ito T."/>
            <person name="Fujiyama A."/>
            <person name="Inagaki F."/>
            <person name="Takami H."/>
        </authorList>
    </citation>
    <scope>NUCLEOTIDE SEQUENCE</scope>
    <source>
        <strain evidence="1">Expedition CK06-06</strain>
    </source>
</reference>
<dbReference type="AlphaFoldDB" id="X1TLA1"/>
<protein>
    <submittedName>
        <fullName evidence="1">Uncharacterized protein</fullName>
    </submittedName>
</protein>